<protein>
    <submittedName>
        <fullName evidence="2">Uncharacterized protein</fullName>
    </submittedName>
</protein>
<gene>
    <name evidence="2" type="ORF">GCM10010449_84890</name>
</gene>
<keyword evidence="3" id="KW-1185">Reference proteome</keyword>
<keyword evidence="1" id="KW-0812">Transmembrane</keyword>
<evidence type="ECO:0000256" key="1">
    <source>
        <dbReference type="SAM" id="Phobius"/>
    </source>
</evidence>
<comment type="caution">
    <text evidence="2">The sequence shown here is derived from an EMBL/GenBank/DDBJ whole genome shotgun (WGS) entry which is preliminary data.</text>
</comment>
<keyword evidence="1" id="KW-0472">Membrane</keyword>
<proteinExistence type="predicted"/>
<dbReference type="InterPro" id="IPR031876">
    <property type="entry name" value="DUF4760"/>
</dbReference>
<name>A0ABP6NQ48_9ACTN</name>
<dbReference type="RefSeq" id="WP_344531068.1">
    <property type="nucleotide sequence ID" value="NZ_BAAAUG010000274.1"/>
</dbReference>
<dbReference type="Pfam" id="PF15956">
    <property type="entry name" value="DUF4760"/>
    <property type="match status" value="1"/>
</dbReference>
<organism evidence="2 3">
    <name type="scientific">Streptomyces rectiviolaceus</name>
    <dbReference type="NCBI Taxonomy" id="332591"/>
    <lineage>
        <taxon>Bacteria</taxon>
        <taxon>Bacillati</taxon>
        <taxon>Actinomycetota</taxon>
        <taxon>Actinomycetes</taxon>
        <taxon>Kitasatosporales</taxon>
        <taxon>Streptomycetaceae</taxon>
        <taxon>Streptomyces</taxon>
    </lineage>
</organism>
<evidence type="ECO:0000313" key="2">
    <source>
        <dbReference type="EMBL" id="GAA3155224.1"/>
    </source>
</evidence>
<feature type="transmembrane region" description="Helical" evidence="1">
    <location>
        <begin position="6"/>
        <end position="27"/>
    </location>
</feature>
<dbReference type="EMBL" id="BAAAUG010000274">
    <property type="protein sequence ID" value="GAA3155224.1"/>
    <property type="molecule type" value="Genomic_DNA"/>
</dbReference>
<reference evidence="3" key="1">
    <citation type="journal article" date="2019" name="Int. J. Syst. Evol. Microbiol.">
        <title>The Global Catalogue of Microorganisms (GCM) 10K type strain sequencing project: providing services to taxonomists for standard genome sequencing and annotation.</title>
        <authorList>
            <consortium name="The Broad Institute Genomics Platform"/>
            <consortium name="The Broad Institute Genome Sequencing Center for Infectious Disease"/>
            <person name="Wu L."/>
            <person name="Ma J."/>
        </authorList>
    </citation>
    <scope>NUCLEOTIDE SEQUENCE [LARGE SCALE GENOMIC DNA]</scope>
    <source>
        <strain evidence="3">JCM 9092</strain>
    </source>
</reference>
<keyword evidence="1" id="KW-1133">Transmembrane helix</keyword>
<sequence>MDATSAAVNVLALAFSLSAVIVAVLSAQRQASDTRRTNWLIFIGEMMARSRTPAFREARDYLLVSLQEHNRALGVTRLPSPARDHIFLVGSYYQDLGVLVVSGVIDEDMAVAIHYTGIKSVWRAIQPYVLAEREHRSAQEGGGFFGAFEHLAVYTETVPYETISKRFPQRYFPPLSPS</sequence>
<dbReference type="Proteomes" id="UP001501637">
    <property type="component" value="Unassembled WGS sequence"/>
</dbReference>
<accession>A0ABP6NQ48</accession>
<evidence type="ECO:0000313" key="3">
    <source>
        <dbReference type="Proteomes" id="UP001501637"/>
    </source>
</evidence>